<dbReference type="InterPro" id="IPR013783">
    <property type="entry name" value="Ig-like_fold"/>
</dbReference>
<dbReference type="Proteomes" id="UP000269396">
    <property type="component" value="Unassembled WGS sequence"/>
</dbReference>
<dbReference type="InterPro" id="IPR003599">
    <property type="entry name" value="Ig_sub"/>
</dbReference>
<feature type="non-terminal residue" evidence="1">
    <location>
        <position position="238"/>
    </location>
</feature>
<evidence type="ECO:0000313" key="1">
    <source>
        <dbReference type="EMBL" id="VDO76007.1"/>
    </source>
</evidence>
<dbReference type="Gene3D" id="2.60.40.10">
    <property type="entry name" value="Immunoglobulins"/>
    <property type="match status" value="1"/>
</dbReference>
<dbReference type="PROSITE" id="PS50835">
    <property type="entry name" value="IG_LIKE"/>
    <property type="match status" value="1"/>
</dbReference>
<reference evidence="1 2" key="1">
    <citation type="submission" date="2018-11" db="EMBL/GenBank/DDBJ databases">
        <authorList>
            <consortium name="Pathogen Informatics"/>
        </authorList>
    </citation>
    <scope>NUCLEOTIDE SEQUENCE [LARGE SCALE GENOMIC DNA]</scope>
    <source>
        <strain>Denwood</strain>
        <strain evidence="2">Zambia</strain>
    </source>
</reference>
<dbReference type="EMBL" id="UZAL01001220">
    <property type="protein sequence ID" value="VDO76007.1"/>
    <property type="molecule type" value="Genomic_DNA"/>
</dbReference>
<dbReference type="SMART" id="SM00409">
    <property type="entry name" value="IG"/>
    <property type="match status" value="1"/>
</dbReference>
<dbReference type="STRING" id="31246.A0A183NGD0"/>
<gene>
    <name evidence="1" type="ORF">SMTD_LOCUS1166</name>
</gene>
<dbReference type="InterPro" id="IPR007110">
    <property type="entry name" value="Ig-like_dom"/>
</dbReference>
<protein>
    <submittedName>
        <fullName evidence="1">Uncharacterized protein</fullName>
    </submittedName>
</protein>
<sequence>MFHKCRPSELHVVHYLPTLGLVGKKRRGGQCMTWCRGMKESCEALSCVAPSRLPVWGPKAKLGNGLQWTRISSYFGLVSWVYLHLRVDAHSGNRTQYCSLQTPSLSSNPSLKNVLCMNLDGSLLDIDTVNDIRKPIKITAYESQNITLPCVFSSPQPYVANVSRVIGVSNGNQKFDSLFGVLDIYNLAKNDEGLYFCTANNITSYAYLKVLPSPQLIVYPQNIKANIGDYVNLSCISS</sequence>
<proteinExistence type="predicted"/>
<name>A0A183NGD0_9TREM</name>
<dbReference type="SUPFAM" id="SSF48726">
    <property type="entry name" value="Immunoglobulin"/>
    <property type="match status" value="1"/>
</dbReference>
<organism evidence="1 2">
    <name type="scientific">Schistosoma mattheei</name>
    <dbReference type="NCBI Taxonomy" id="31246"/>
    <lineage>
        <taxon>Eukaryota</taxon>
        <taxon>Metazoa</taxon>
        <taxon>Spiralia</taxon>
        <taxon>Lophotrochozoa</taxon>
        <taxon>Platyhelminthes</taxon>
        <taxon>Trematoda</taxon>
        <taxon>Digenea</taxon>
        <taxon>Strigeidida</taxon>
        <taxon>Schistosomatoidea</taxon>
        <taxon>Schistosomatidae</taxon>
        <taxon>Schistosoma</taxon>
    </lineage>
</organism>
<keyword evidence="2" id="KW-1185">Reference proteome</keyword>
<evidence type="ECO:0000313" key="2">
    <source>
        <dbReference type="Proteomes" id="UP000269396"/>
    </source>
</evidence>
<dbReference type="InterPro" id="IPR036179">
    <property type="entry name" value="Ig-like_dom_sf"/>
</dbReference>
<accession>A0A183NGD0</accession>
<dbReference type="AlphaFoldDB" id="A0A183NGD0"/>